<evidence type="ECO:0000313" key="1">
    <source>
        <dbReference type="EMBL" id="MDQ0364599.1"/>
    </source>
</evidence>
<dbReference type="RefSeq" id="WP_307236131.1">
    <property type="nucleotide sequence ID" value="NZ_JAUSUZ010000001.1"/>
</dbReference>
<organism evidence="1 2">
    <name type="scientific">Catenuloplanes indicus</name>
    <dbReference type="NCBI Taxonomy" id="137267"/>
    <lineage>
        <taxon>Bacteria</taxon>
        <taxon>Bacillati</taxon>
        <taxon>Actinomycetota</taxon>
        <taxon>Actinomycetes</taxon>
        <taxon>Micromonosporales</taxon>
        <taxon>Micromonosporaceae</taxon>
        <taxon>Catenuloplanes</taxon>
    </lineage>
</organism>
<sequence>MASGQGWVADADQIRAHAGSIDKVREGFGPVNGASANIAQNDAAYGLLCGWISGILEARHVRQDEIVAYVEENLRIAADLLRRTADAYEAADADAASSMRGLEGRLTR</sequence>
<dbReference type="AlphaFoldDB" id="A0AAE3VVQ5"/>
<proteinExistence type="predicted"/>
<keyword evidence="2" id="KW-1185">Reference proteome</keyword>
<name>A0AAE3VVQ5_9ACTN</name>
<gene>
    <name evidence="1" type="ORF">J2S42_001268</name>
</gene>
<evidence type="ECO:0008006" key="3">
    <source>
        <dbReference type="Google" id="ProtNLM"/>
    </source>
</evidence>
<reference evidence="1 2" key="1">
    <citation type="submission" date="2023-07" db="EMBL/GenBank/DDBJ databases">
        <title>Sequencing the genomes of 1000 actinobacteria strains.</title>
        <authorList>
            <person name="Klenk H.-P."/>
        </authorList>
    </citation>
    <scope>NUCLEOTIDE SEQUENCE [LARGE SCALE GENOMIC DNA]</scope>
    <source>
        <strain evidence="1 2">DSM 44709</strain>
    </source>
</reference>
<accession>A0AAE3VVQ5</accession>
<dbReference type="Proteomes" id="UP001240236">
    <property type="component" value="Unassembled WGS sequence"/>
</dbReference>
<protein>
    <recommendedName>
        <fullName evidence="3">Excreted virulence factor EspC (Type VII ESX diderm)</fullName>
    </recommendedName>
</protein>
<comment type="caution">
    <text evidence="1">The sequence shown here is derived from an EMBL/GenBank/DDBJ whole genome shotgun (WGS) entry which is preliminary data.</text>
</comment>
<evidence type="ECO:0000313" key="2">
    <source>
        <dbReference type="Proteomes" id="UP001240236"/>
    </source>
</evidence>
<dbReference type="EMBL" id="JAUSUZ010000001">
    <property type="protein sequence ID" value="MDQ0364599.1"/>
    <property type="molecule type" value="Genomic_DNA"/>
</dbReference>